<keyword evidence="3" id="KW-1185">Reference proteome</keyword>
<accession>A0A4Y2BNF1</accession>
<evidence type="ECO:0000256" key="1">
    <source>
        <dbReference type="SAM" id="MobiDB-lite"/>
    </source>
</evidence>
<evidence type="ECO:0000313" key="2">
    <source>
        <dbReference type="EMBL" id="GBL93217.1"/>
    </source>
</evidence>
<comment type="caution">
    <text evidence="2">The sequence shown here is derived from an EMBL/GenBank/DDBJ whole genome shotgun (WGS) entry which is preliminary data.</text>
</comment>
<dbReference type="OrthoDB" id="10565680at2759"/>
<dbReference type="AlphaFoldDB" id="A0A4Y2BNF1"/>
<feature type="region of interest" description="Disordered" evidence="1">
    <location>
        <begin position="1"/>
        <end position="52"/>
    </location>
</feature>
<evidence type="ECO:0000313" key="3">
    <source>
        <dbReference type="Proteomes" id="UP000499080"/>
    </source>
</evidence>
<proteinExistence type="predicted"/>
<sequence>MGEGMKGLVGGCIGDWQEQNQHPNEGNRSDRKLESSLFQPPPFQPVIASPIPVGASDSGAYRTFFRSTLRHKSPFRPSLPSPRRREGEKK</sequence>
<feature type="compositionally biased region" description="Gly residues" evidence="1">
    <location>
        <begin position="1"/>
        <end position="13"/>
    </location>
</feature>
<protein>
    <submittedName>
        <fullName evidence="2">Uncharacterized protein</fullName>
    </submittedName>
</protein>
<feature type="compositionally biased region" description="Basic and acidic residues" evidence="1">
    <location>
        <begin position="25"/>
        <end position="34"/>
    </location>
</feature>
<reference evidence="2 3" key="1">
    <citation type="journal article" date="2019" name="Sci. Rep.">
        <title>Orb-weaving spider Araneus ventricosus genome elucidates the spidroin gene catalogue.</title>
        <authorList>
            <person name="Kono N."/>
            <person name="Nakamura H."/>
            <person name="Ohtoshi R."/>
            <person name="Moran D.A.P."/>
            <person name="Shinohara A."/>
            <person name="Yoshida Y."/>
            <person name="Fujiwara M."/>
            <person name="Mori M."/>
            <person name="Tomita M."/>
            <person name="Arakawa K."/>
        </authorList>
    </citation>
    <scope>NUCLEOTIDE SEQUENCE [LARGE SCALE GENOMIC DNA]</scope>
</reference>
<dbReference type="EMBL" id="BGPR01000092">
    <property type="protein sequence ID" value="GBL93217.1"/>
    <property type="molecule type" value="Genomic_DNA"/>
</dbReference>
<feature type="region of interest" description="Disordered" evidence="1">
    <location>
        <begin position="69"/>
        <end position="90"/>
    </location>
</feature>
<name>A0A4Y2BNF1_ARAVE</name>
<organism evidence="2 3">
    <name type="scientific">Araneus ventricosus</name>
    <name type="common">Orbweaver spider</name>
    <name type="synonym">Epeira ventricosa</name>
    <dbReference type="NCBI Taxonomy" id="182803"/>
    <lineage>
        <taxon>Eukaryota</taxon>
        <taxon>Metazoa</taxon>
        <taxon>Ecdysozoa</taxon>
        <taxon>Arthropoda</taxon>
        <taxon>Chelicerata</taxon>
        <taxon>Arachnida</taxon>
        <taxon>Araneae</taxon>
        <taxon>Araneomorphae</taxon>
        <taxon>Entelegynae</taxon>
        <taxon>Araneoidea</taxon>
        <taxon>Araneidae</taxon>
        <taxon>Araneus</taxon>
    </lineage>
</organism>
<gene>
    <name evidence="2" type="ORF">AVEN_42664_1</name>
</gene>
<dbReference type="Proteomes" id="UP000499080">
    <property type="component" value="Unassembled WGS sequence"/>
</dbReference>